<evidence type="ECO:0000313" key="2">
    <source>
        <dbReference type="Ensembl" id="ENSCPGP00000028349.1"/>
    </source>
</evidence>
<feature type="compositionally biased region" description="Basic and acidic residues" evidence="1">
    <location>
        <begin position="98"/>
        <end position="111"/>
    </location>
</feature>
<dbReference type="Ensembl" id="ENSCPGT00000030936.1">
    <property type="protein sequence ID" value="ENSCPGP00000028349.1"/>
    <property type="gene ID" value="ENSCPGG00000019493.1"/>
</dbReference>
<accession>A0A8C3KX40</accession>
<reference evidence="2" key="2">
    <citation type="submission" date="2025-09" db="UniProtKB">
        <authorList>
            <consortium name="Ensembl"/>
        </authorList>
    </citation>
    <scope>IDENTIFICATION</scope>
</reference>
<sequence>MQPAQPRDALGGLTVPGTGLALAARCCVLQGSLGFPGERGPKGDKGDPGAPGPQGPTGRAVGERGPEGPSGQPGEPGPCLSYDPMTLYLSSLQGEGGLRGERGDPGEKGRDGAPVSTTLSPLLGADPVPRLALTPAPSLAPGPPG</sequence>
<reference evidence="2" key="1">
    <citation type="submission" date="2025-08" db="UniProtKB">
        <authorList>
            <consortium name="Ensembl"/>
        </authorList>
    </citation>
    <scope>IDENTIFICATION</scope>
</reference>
<keyword evidence="3" id="KW-1185">Reference proteome</keyword>
<evidence type="ECO:0000256" key="1">
    <source>
        <dbReference type="SAM" id="MobiDB-lite"/>
    </source>
</evidence>
<dbReference type="Proteomes" id="UP000694419">
    <property type="component" value="Unplaced"/>
</dbReference>
<dbReference type="InterPro" id="IPR008160">
    <property type="entry name" value="Collagen"/>
</dbReference>
<evidence type="ECO:0000313" key="3">
    <source>
        <dbReference type="Proteomes" id="UP000694419"/>
    </source>
</evidence>
<proteinExistence type="predicted"/>
<organism evidence="2 3">
    <name type="scientific">Calidris pygmaea</name>
    <name type="common">Spoon-billed sandpiper</name>
    <dbReference type="NCBI Taxonomy" id="425635"/>
    <lineage>
        <taxon>Eukaryota</taxon>
        <taxon>Metazoa</taxon>
        <taxon>Chordata</taxon>
        <taxon>Craniata</taxon>
        <taxon>Vertebrata</taxon>
        <taxon>Euteleostomi</taxon>
        <taxon>Archelosauria</taxon>
        <taxon>Archosauria</taxon>
        <taxon>Dinosauria</taxon>
        <taxon>Saurischia</taxon>
        <taxon>Theropoda</taxon>
        <taxon>Coelurosauria</taxon>
        <taxon>Aves</taxon>
        <taxon>Neognathae</taxon>
        <taxon>Neoaves</taxon>
        <taxon>Charadriiformes</taxon>
        <taxon>Scolopacidae</taxon>
        <taxon>Calidris</taxon>
    </lineage>
</organism>
<name>A0A8C3KX40_9CHAR</name>
<feature type="region of interest" description="Disordered" evidence="1">
    <location>
        <begin position="32"/>
        <end position="145"/>
    </location>
</feature>
<dbReference type="Pfam" id="PF01391">
    <property type="entry name" value="Collagen"/>
    <property type="match status" value="1"/>
</dbReference>
<dbReference type="AlphaFoldDB" id="A0A8C3KX40"/>
<protein>
    <submittedName>
        <fullName evidence="2">Uncharacterized protein</fullName>
    </submittedName>
</protein>